<dbReference type="InterPro" id="IPR029478">
    <property type="entry name" value="TM1586_NiRdase"/>
</dbReference>
<dbReference type="Gene3D" id="3.40.109.30">
    <property type="entry name" value="putative nitroreductase (tm1586), domain 2"/>
    <property type="match status" value="1"/>
</dbReference>
<sequence>MNIRECVNMRHSVRAYEDRPIDTKAAEDLKVMIQQCNREGDMHFQLIQNEPKAFSSLLAKYGKFSNVKNYIAVVGRKRDDLDDKAGYYGEKLVVRCMQLGLNTCWVGGTYKKVRDAIDVGHDEKIVAVIALGYGSTMGVMRKSKTPEDVFDSKGSRVSNYEDTPEWFKKGVEMALLAPTAMNQQKFTFAISGDRIKIKPGFGPFTKLDAGIVKYHFEIGASPKEFVWV</sequence>
<organism evidence="4 5">
    <name type="scientific">Mogibacterium pumilum</name>
    <dbReference type="NCBI Taxonomy" id="86332"/>
    <lineage>
        <taxon>Bacteria</taxon>
        <taxon>Bacillati</taxon>
        <taxon>Bacillota</taxon>
        <taxon>Clostridia</taxon>
        <taxon>Peptostreptococcales</taxon>
        <taxon>Anaerovoracaceae</taxon>
        <taxon>Mogibacterium</taxon>
    </lineage>
</organism>
<feature type="domain" description="Putative nitroreductase TM1586" evidence="3">
    <location>
        <begin position="2"/>
        <end position="220"/>
    </location>
</feature>
<dbReference type="GO" id="GO:0016491">
    <property type="term" value="F:oxidoreductase activity"/>
    <property type="evidence" value="ECO:0007669"/>
    <property type="project" value="UniProtKB-KW"/>
</dbReference>
<gene>
    <name evidence="4" type="ORF">AXF17_07610</name>
</gene>
<keyword evidence="2" id="KW-0560">Oxidoreductase</keyword>
<dbReference type="PANTHER" id="PTHR43673">
    <property type="entry name" value="NAD(P)H NITROREDUCTASE YDGI-RELATED"/>
    <property type="match status" value="1"/>
</dbReference>
<evidence type="ECO:0000256" key="1">
    <source>
        <dbReference type="ARBA" id="ARBA00007118"/>
    </source>
</evidence>
<proteinExistence type="inferred from homology"/>
<dbReference type="CDD" id="cd02062">
    <property type="entry name" value="Nitro_FMN_reductase"/>
    <property type="match status" value="1"/>
</dbReference>
<dbReference type="Pfam" id="PF14512">
    <property type="entry name" value="TM1586_NiRdase"/>
    <property type="match status" value="1"/>
</dbReference>
<evidence type="ECO:0000259" key="3">
    <source>
        <dbReference type="Pfam" id="PF14512"/>
    </source>
</evidence>
<dbReference type="SUPFAM" id="SSF55469">
    <property type="entry name" value="FMN-dependent nitroreductase-like"/>
    <property type="match status" value="1"/>
</dbReference>
<dbReference type="PANTHER" id="PTHR43673:SF10">
    <property type="entry name" value="NADH DEHYDROGENASE_NAD(P)H NITROREDUCTASE XCC3605-RELATED"/>
    <property type="match status" value="1"/>
</dbReference>
<dbReference type="EMBL" id="CP016199">
    <property type="protein sequence ID" value="ASS38274.1"/>
    <property type="molecule type" value="Genomic_DNA"/>
</dbReference>
<evidence type="ECO:0000256" key="2">
    <source>
        <dbReference type="ARBA" id="ARBA00023002"/>
    </source>
</evidence>
<protein>
    <submittedName>
        <fullName evidence="4">Nitroreductase</fullName>
    </submittedName>
</protein>
<evidence type="ECO:0000313" key="4">
    <source>
        <dbReference type="EMBL" id="ASS38274.1"/>
    </source>
</evidence>
<evidence type="ECO:0000313" key="5">
    <source>
        <dbReference type="Proteomes" id="UP000214689"/>
    </source>
</evidence>
<dbReference type="RefSeq" id="WP_094234514.1">
    <property type="nucleotide sequence ID" value="NZ_CP016199.1"/>
</dbReference>
<dbReference type="OrthoDB" id="9814075at2"/>
<name>A0A223ATI5_9FIRM</name>
<comment type="similarity">
    <text evidence="1">Belongs to the nitroreductase family.</text>
</comment>
<dbReference type="Gene3D" id="3.40.109.10">
    <property type="entry name" value="NADH Oxidase"/>
    <property type="match status" value="1"/>
</dbReference>
<accession>A0A223ATI5</accession>
<dbReference type="InterPro" id="IPR000415">
    <property type="entry name" value="Nitroreductase-like"/>
</dbReference>
<dbReference type="AlphaFoldDB" id="A0A223ATI5"/>
<reference evidence="5" key="1">
    <citation type="submission" date="2016-05" db="EMBL/GenBank/DDBJ databases">
        <authorList>
            <person name="Holder M.E."/>
            <person name="Ajami N.J."/>
            <person name="Petrosino J.F."/>
        </authorList>
    </citation>
    <scope>NUCLEOTIDE SEQUENCE [LARGE SCALE GENOMIC DNA]</scope>
    <source>
        <strain evidence="5">ATCC 700696</strain>
    </source>
</reference>
<keyword evidence="5" id="KW-1185">Reference proteome</keyword>
<dbReference type="Proteomes" id="UP000214689">
    <property type="component" value="Chromosome"/>
</dbReference>